<evidence type="ECO:0000313" key="1">
    <source>
        <dbReference type="EMBL" id="MBX11906.1"/>
    </source>
</evidence>
<protein>
    <submittedName>
        <fullName evidence="1">Clathrin interactor EPSIN 1 isoform X1</fullName>
    </submittedName>
</protein>
<organism evidence="1">
    <name type="scientific">Rhizophora mucronata</name>
    <name type="common">Asiatic mangrove</name>
    <dbReference type="NCBI Taxonomy" id="61149"/>
    <lineage>
        <taxon>Eukaryota</taxon>
        <taxon>Viridiplantae</taxon>
        <taxon>Streptophyta</taxon>
        <taxon>Embryophyta</taxon>
        <taxon>Tracheophyta</taxon>
        <taxon>Spermatophyta</taxon>
        <taxon>Magnoliopsida</taxon>
        <taxon>eudicotyledons</taxon>
        <taxon>Gunneridae</taxon>
        <taxon>Pentapetalae</taxon>
        <taxon>rosids</taxon>
        <taxon>fabids</taxon>
        <taxon>Malpighiales</taxon>
        <taxon>Rhizophoraceae</taxon>
        <taxon>Rhizophora</taxon>
    </lineage>
</organism>
<reference evidence="1" key="1">
    <citation type="submission" date="2018-02" db="EMBL/GenBank/DDBJ databases">
        <title>Rhizophora mucronata_Transcriptome.</title>
        <authorList>
            <person name="Meera S.P."/>
            <person name="Sreeshan A."/>
            <person name="Augustine A."/>
        </authorList>
    </citation>
    <scope>NUCLEOTIDE SEQUENCE</scope>
    <source>
        <tissue evidence="1">Leaf</tissue>
    </source>
</reference>
<dbReference type="EMBL" id="GGEC01031422">
    <property type="protein sequence ID" value="MBX11906.1"/>
    <property type="molecule type" value="Transcribed_RNA"/>
</dbReference>
<sequence>MFYYVINCTLRSMRYQILYHSQCLVDKTPVLPGLTQSCPQNIHNHLTFSEFLSGLCNLCQCSAMRTPRLVICCIQHLLFDLWNLQDLEINLPLDVADCLVDNLHEIHNFLLNLIELEHRSGTNVPPAGEDQTAKLQEKRLLG</sequence>
<name>A0A2P2L1R0_RHIMU</name>
<dbReference type="AlphaFoldDB" id="A0A2P2L1R0"/>
<proteinExistence type="predicted"/>
<accession>A0A2P2L1R0</accession>